<proteinExistence type="predicted"/>
<reference evidence="2 3" key="1">
    <citation type="submission" date="2019-01" db="EMBL/GenBank/DDBJ databases">
        <title>A draft genome assembly of the solar-powered sea slug Elysia chlorotica.</title>
        <authorList>
            <person name="Cai H."/>
            <person name="Li Q."/>
            <person name="Fang X."/>
            <person name="Li J."/>
            <person name="Curtis N.E."/>
            <person name="Altenburger A."/>
            <person name="Shibata T."/>
            <person name="Feng M."/>
            <person name="Maeda T."/>
            <person name="Schwartz J.A."/>
            <person name="Shigenobu S."/>
            <person name="Lundholm N."/>
            <person name="Nishiyama T."/>
            <person name="Yang H."/>
            <person name="Hasebe M."/>
            <person name="Li S."/>
            <person name="Pierce S.K."/>
            <person name="Wang J."/>
        </authorList>
    </citation>
    <scope>NUCLEOTIDE SEQUENCE [LARGE SCALE GENOMIC DNA]</scope>
    <source>
        <strain evidence="2">EC2010</strain>
        <tissue evidence="2">Whole organism of an adult</tissue>
    </source>
</reference>
<gene>
    <name evidence="2" type="ORF">EGW08_015095</name>
</gene>
<evidence type="ECO:0000256" key="1">
    <source>
        <dbReference type="SAM" id="MobiDB-lite"/>
    </source>
</evidence>
<organism evidence="2 3">
    <name type="scientific">Elysia chlorotica</name>
    <name type="common">Eastern emerald elysia</name>
    <name type="synonym">Sea slug</name>
    <dbReference type="NCBI Taxonomy" id="188477"/>
    <lineage>
        <taxon>Eukaryota</taxon>
        <taxon>Metazoa</taxon>
        <taxon>Spiralia</taxon>
        <taxon>Lophotrochozoa</taxon>
        <taxon>Mollusca</taxon>
        <taxon>Gastropoda</taxon>
        <taxon>Heterobranchia</taxon>
        <taxon>Euthyneura</taxon>
        <taxon>Panpulmonata</taxon>
        <taxon>Sacoglossa</taxon>
        <taxon>Placobranchoidea</taxon>
        <taxon>Plakobranchidae</taxon>
        <taxon>Elysia</taxon>
    </lineage>
</organism>
<evidence type="ECO:0000313" key="3">
    <source>
        <dbReference type="Proteomes" id="UP000271974"/>
    </source>
</evidence>
<keyword evidence="3" id="KW-1185">Reference proteome</keyword>
<feature type="compositionally biased region" description="Polar residues" evidence="1">
    <location>
        <begin position="32"/>
        <end position="42"/>
    </location>
</feature>
<feature type="region of interest" description="Disordered" evidence="1">
    <location>
        <begin position="23"/>
        <end position="46"/>
    </location>
</feature>
<dbReference type="Proteomes" id="UP000271974">
    <property type="component" value="Unassembled WGS sequence"/>
</dbReference>
<feature type="non-terminal residue" evidence="2">
    <location>
        <position position="140"/>
    </location>
</feature>
<sequence length="140" mass="15149">SYVKVELLQRPLVGLRHKLASGRDVRLRDEQPTQPHNGSSTDLEFPGPATLGGLGNGLELLDPQAEVCDPLDHVRPAGTLTFDQICHHGAVVVSRLLLSVTDLKQVSHVSSDVGQETCPGIHLSLKEAEQRILDVLHCAL</sequence>
<name>A0A3S1B0R0_ELYCH</name>
<comment type="caution">
    <text evidence="2">The sequence shown here is derived from an EMBL/GenBank/DDBJ whole genome shotgun (WGS) entry which is preliminary data.</text>
</comment>
<feature type="non-terminal residue" evidence="2">
    <location>
        <position position="1"/>
    </location>
</feature>
<evidence type="ECO:0000313" key="2">
    <source>
        <dbReference type="EMBL" id="RUS77139.1"/>
    </source>
</evidence>
<accession>A0A3S1B0R0</accession>
<dbReference type="EMBL" id="RQTK01000607">
    <property type="protein sequence ID" value="RUS77139.1"/>
    <property type="molecule type" value="Genomic_DNA"/>
</dbReference>
<dbReference type="AlphaFoldDB" id="A0A3S1B0R0"/>
<protein>
    <submittedName>
        <fullName evidence="2">Uncharacterized protein</fullName>
    </submittedName>
</protein>